<dbReference type="STRING" id="273121.WS0747"/>
<feature type="transmembrane region" description="Helical" evidence="1">
    <location>
        <begin position="436"/>
        <end position="460"/>
    </location>
</feature>
<dbReference type="EMBL" id="BX571659">
    <property type="protein sequence ID" value="CAE09863.1"/>
    <property type="molecule type" value="Genomic_DNA"/>
</dbReference>
<feature type="domain" description="TRAP C4-dicarboxylate transport system permease DctM subunit" evidence="2">
    <location>
        <begin position="130"/>
        <end position="587"/>
    </location>
</feature>
<feature type="transmembrane region" description="Helical" evidence="1">
    <location>
        <begin position="187"/>
        <end position="210"/>
    </location>
</feature>
<protein>
    <recommendedName>
        <fullName evidence="2">TRAP C4-dicarboxylate transport system permease DctM subunit domain-containing protein</fullName>
    </recommendedName>
</protein>
<evidence type="ECO:0000313" key="4">
    <source>
        <dbReference type="Proteomes" id="UP000000422"/>
    </source>
</evidence>
<evidence type="ECO:0000259" key="2">
    <source>
        <dbReference type="Pfam" id="PF06808"/>
    </source>
</evidence>
<dbReference type="Pfam" id="PF06808">
    <property type="entry name" value="DctM"/>
    <property type="match status" value="1"/>
</dbReference>
<gene>
    <name evidence="3" type="ordered locus">WS0747</name>
</gene>
<feature type="transmembrane region" description="Helical" evidence="1">
    <location>
        <begin position="568"/>
        <end position="587"/>
    </location>
</feature>
<keyword evidence="1" id="KW-1133">Transmembrane helix</keyword>
<keyword evidence="4" id="KW-1185">Reference proteome</keyword>
<dbReference type="RefSeq" id="WP_011138660.1">
    <property type="nucleotide sequence ID" value="NC_005090.1"/>
</dbReference>
<organism evidence="4">
    <name type="scientific">Wolinella succinogenes (strain ATCC 29543 / DSM 1740 / CCUG 13145 / JCM 31913 / LMG 7466 / NCTC 11488 / FDC 602W)</name>
    <name type="common">Vibrio succinogenes</name>
    <dbReference type="NCBI Taxonomy" id="273121"/>
    <lineage>
        <taxon>Bacteria</taxon>
        <taxon>Pseudomonadati</taxon>
        <taxon>Campylobacterota</taxon>
        <taxon>Epsilonproteobacteria</taxon>
        <taxon>Campylobacterales</taxon>
        <taxon>Helicobacteraceae</taxon>
        <taxon>Wolinella</taxon>
    </lineage>
</organism>
<dbReference type="PANTHER" id="PTHR43849">
    <property type="entry name" value="BLL3936 PROTEIN"/>
    <property type="match status" value="1"/>
</dbReference>
<dbReference type="eggNOG" id="COG4666">
    <property type="taxonomic scope" value="Bacteria"/>
</dbReference>
<dbReference type="PANTHER" id="PTHR43849:SF2">
    <property type="entry name" value="BLL3936 PROTEIN"/>
    <property type="match status" value="1"/>
</dbReference>
<feature type="transmembrane region" description="Helical" evidence="1">
    <location>
        <begin position="313"/>
        <end position="332"/>
    </location>
</feature>
<feature type="transmembrane region" description="Helical" evidence="1">
    <location>
        <begin position="30"/>
        <end position="52"/>
    </location>
</feature>
<keyword evidence="1" id="KW-0472">Membrane</keyword>
<feature type="transmembrane region" description="Helical" evidence="1">
    <location>
        <begin position="380"/>
        <end position="397"/>
    </location>
</feature>
<feature type="transmembrane region" description="Helical" evidence="1">
    <location>
        <begin position="515"/>
        <end position="533"/>
    </location>
</feature>
<dbReference type="HOGENOM" id="CLU_007041_3_1_7"/>
<feature type="transmembrane region" description="Helical" evidence="1">
    <location>
        <begin position="58"/>
        <end position="77"/>
    </location>
</feature>
<proteinExistence type="predicted"/>
<feature type="transmembrane region" description="Helical" evidence="1">
    <location>
        <begin position="353"/>
        <end position="374"/>
    </location>
</feature>
<dbReference type="KEGG" id="wsu:WS0747"/>
<reference evidence="3 4" key="1">
    <citation type="journal article" date="2003" name="Proc. Natl. Acad. Sci. U.S.A.">
        <title>Complete genome sequence and analysis of Wolinella succinogenes.</title>
        <authorList>
            <person name="Baar C."/>
            <person name="Eppinger M."/>
            <person name="Raddatz G."/>
            <person name="Simon JM."/>
            <person name="Lanz C."/>
            <person name="Klimmek O."/>
            <person name="Nandakumar R."/>
            <person name="Gross R."/>
            <person name="Rosinus A."/>
            <person name="Keller H."/>
            <person name="Jagtap P."/>
            <person name="Linke B."/>
            <person name="Meyer F."/>
            <person name="Lederer H."/>
            <person name="Schuster S.C."/>
        </authorList>
    </citation>
    <scope>NUCLEOTIDE SEQUENCE [LARGE SCALE GENOMIC DNA]</scope>
    <source>
        <strain evidence="4">ATCC 29543 / DSM 1740 / CCUG 13145 / JCM 31913 / LMG 7466 / NCTC 11488 / FDC 602W</strain>
    </source>
</reference>
<feature type="transmembrane region" description="Helical" evidence="1">
    <location>
        <begin position="466"/>
        <end position="485"/>
    </location>
</feature>
<dbReference type="InterPro" id="IPR010656">
    <property type="entry name" value="DctM"/>
</dbReference>
<dbReference type="NCBIfam" id="TIGR02123">
    <property type="entry name" value="TRAP_fused"/>
    <property type="match status" value="1"/>
</dbReference>
<feature type="transmembrane region" description="Helical" evidence="1">
    <location>
        <begin position="657"/>
        <end position="680"/>
    </location>
</feature>
<accession>Q7MS61</accession>
<feature type="transmembrane region" description="Helical" evidence="1">
    <location>
        <begin position="607"/>
        <end position="628"/>
    </location>
</feature>
<keyword evidence="1" id="KW-0812">Transmembrane</keyword>
<evidence type="ECO:0000313" key="3">
    <source>
        <dbReference type="EMBL" id="CAE09863.1"/>
    </source>
</evidence>
<name>Q7MS61_WOLSU</name>
<dbReference type="AlphaFoldDB" id="Q7MS61"/>
<dbReference type="InterPro" id="IPR011853">
    <property type="entry name" value="TRAP_DctM-Dct_fused"/>
</dbReference>
<dbReference type="Proteomes" id="UP000000422">
    <property type="component" value="Chromosome"/>
</dbReference>
<feature type="transmembrane region" description="Helical" evidence="1">
    <location>
        <begin position="119"/>
        <end position="135"/>
    </location>
</feature>
<feature type="transmembrane region" description="Helical" evidence="1">
    <location>
        <begin position="89"/>
        <end position="107"/>
    </location>
</feature>
<feature type="transmembrane region" description="Helical" evidence="1">
    <location>
        <begin position="142"/>
        <end position="159"/>
    </location>
</feature>
<sequence length="693" mass="75116">MSFISQKAYHVTSDHIEELEGQRRLHERPLLFWGIALLALGWSIFQLYVAFFPTNSTMTRSIHLGLALMLAFLLYPIHFHDSHKSKIPFYDVILAVAGSLGALYIFLDFYGLSQRPGAYLERDIIIALLTMVILLEASRRVLGLALGIVASCFLIYDFFGPYMPDLIAHKGASIEKLAGHMFLTTEGIFGVPLGVSASFIYLFVLFGSLLEKAGAGEYFINLSYALLGRYRGGPAKASVVASGLTGVVSGSSVANVVTTGTFTIPLMKNSGMTGEKAAAIEVAASVNGQLMPPIMGAAAFIIAEFLGMNYTHIMFAAAIPAFATYFGLFYIIHLESCKLGLKGLSKEELPPKLATFLSGVHYLVPIFFLLYTLLVLNESVMSAAFNAIMLLLLIMATQRPIQKLMRQEPLERRDFLIGFEEIFWGMVTGAKNMIPIALATATAGIIVGSVTLTGIGQVLAEIVETLSGGNIFIVLALTALMSLILGMGLPTTANYIVVASLTAPVILMLAHDNGFLIPAIAAHLFVFYFGILADDTPPVGIAAYAAAGIAKSDPVRTGVQGFLYDMRVAILPFIFFFNTDLLLIESVNPANPSDPNGWVWITNPFEIGLIFTMACAGLFAFASVVQGYFLTRLNLLERALLLPVIPLTLLPEQMGEFLTLPFGEGGSFALGTIFYFGVYLSQKYKLKHQVAGV</sequence>
<evidence type="ECO:0000256" key="1">
    <source>
        <dbReference type="SAM" id="Phobius"/>
    </source>
</evidence>